<evidence type="ECO:0000313" key="11">
    <source>
        <dbReference type="Proteomes" id="UP000033047"/>
    </source>
</evidence>
<dbReference type="SUPFAM" id="SSF56037">
    <property type="entry name" value="PheT/TilS domain"/>
    <property type="match status" value="1"/>
</dbReference>
<dbReference type="GO" id="GO:0005737">
    <property type="term" value="C:cytoplasm"/>
    <property type="evidence" value="ECO:0007669"/>
    <property type="project" value="UniProtKB-SubCell"/>
</dbReference>
<dbReference type="PANTHER" id="PTHR43033:SF1">
    <property type="entry name" value="TRNA(ILE)-LYSIDINE SYNTHASE-RELATED"/>
    <property type="match status" value="1"/>
</dbReference>
<dbReference type="Gene3D" id="3.40.50.620">
    <property type="entry name" value="HUPs"/>
    <property type="match status" value="1"/>
</dbReference>
<keyword evidence="5 8" id="KW-0547">Nucleotide-binding</keyword>
<dbReference type="InterPro" id="IPR012796">
    <property type="entry name" value="Lysidine-tRNA-synth_C"/>
</dbReference>
<evidence type="ECO:0000256" key="8">
    <source>
        <dbReference type="HAMAP-Rule" id="MF_01161"/>
    </source>
</evidence>
<comment type="domain">
    <text evidence="8">The N-terminal region contains the highly conserved SGGXDS motif, predicted to be a P-loop motif involved in ATP binding.</text>
</comment>
<dbReference type="GO" id="GO:0005524">
    <property type="term" value="F:ATP binding"/>
    <property type="evidence" value="ECO:0007669"/>
    <property type="project" value="UniProtKB-UniRule"/>
</dbReference>
<dbReference type="Pfam" id="PF11734">
    <property type="entry name" value="TilS_C"/>
    <property type="match status" value="1"/>
</dbReference>
<dbReference type="SMART" id="SM00977">
    <property type="entry name" value="TilS_C"/>
    <property type="match status" value="1"/>
</dbReference>
<keyword evidence="6 8" id="KW-0067">ATP-binding</keyword>
<dbReference type="InterPro" id="IPR012094">
    <property type="entry name" value="tRNA_Ile_lys_synt"/>
</dbReference>
<comment type="catalytic activity">
    <reaction evidence="7 8">
        <text>cytidine(34) in tRNA(Ile2) + L-lysine + ATP = lysidine(34) in tRNA(Ile2) + AMP + diphosphate + H(+)</text>
        <dbReference type="Rhea" id="RHEA:43744"/>
        <dbReference type="Rhea" id="RHEA-COMP:10625"/>
        <dbReference type="Rhea" id="RHEA-COMP:10670"/>
        <dbReference type="ChEBI" id="CHEBI:15378"/>
        <dbReference type="ChEBI" id="CHEBI:30616"/>
        <dbReference type="ChEBI" id="CHEBI:32551"/>
        <dbReference type="ChEBI" id="CHEBI:33019"/>
        <dbReference type="ChEBI" id="CHEBI:82748"/>
        <dbReference type="ChEBI" id="CHEBI:83665"/>
        <dbReference type="ChEBI" id="CHEBI:456215"/>
        <dbReference type="EC" id="6.3.4.19"/>
    </reaction>
</comment>
<dbReference type="PATRIC" id="fig|927665.4.peg.3350"/>
<comment type="similarity">
    <text evidence="8">Belongs to the tRNA(Ile)-lysidine synthase family.</text>
</comment>
<reference evidence="10 11" key="1">
    <citation type="submission" date="2013-04" db="EMBL/GenBank/DDBJ databases">
        <title>The Genome Sequence of Parabacteroides goldsteinii DSM 19448.</title>
        <authorList>
            <consortium name="The Broad Institute Genomics Platform"/>
            <person name="Earl A."/>
            <person name="Ward D."/>
            <person name="Feldgarden M."/>
            <person name="Gevers D."/>
            <person name="Martens E."/>
            <person name="Sakamoto M."/>
            <person name="Benno Y."/>
            <person name="Song Y."/>
            <person name="Liu C."/>
            <person name="Lee J."/>
            <person name="Bolanos M."/>
            <person name="Vaisanen M.L."/>
            <person name="Finegold S.M."/>
            <person name="Walker B."/>
            <person name="Young S."/>
            <person name="Zeng Q."/>
            <person name="Gargeya S."/>
            <person name="Fitzgerald M."/>
            <person name="Haas B."/>
            <person name="Abouelleil A."/>
            <person name="Allen A.W."/>
            <person name="Alvarado L."/>
            <person name="Arachchi H.M."/>
            <person name="Berlin A.M."/>
            <person name="Chapman S.B."/>
            <person name="Gainer-Dewar J."/>
            <person name="Goldberg J."/>
            <person name="Griggs A."/>
            <person name="Gujja S."/>
            <person name="Hansen M."/>
            <person name="Howarth C."/>
            <person name="Imamovic A."/>
            <person name="Ireland A."/>
            <person name="Larimer J."/>
            <person name="McCowan C."/>
            <person name="Murphy C."/>
            <person name="Pearson M."/>
            <person name="Poon T.W."/>
            <person name="Priest M."/>
            <person name="Roberts A."/>
            <person name="Saif S."/>
            <person name="Shea T."/>
            <person name="Sisk P."/>
            <person name="Sykes S."/>
            <person name="Wortman J."/>
            <person name="Nusbaum C."/>
            <person name="Birren B."/>
        </authorList>
    </citation>
    <scope>NUCLEOTIDE SEQUENCE [LARGE SCALE GENOMIC DNA]</scope>
    <source>
        <strain evidence="10 11">DSM 19448</strain>
    </source>
</reference>
<dbReference type="NCBIfam" id="TIGR02432">
    <property type="entry name" value="lysidine_TilS_N"/>
    <property type="match status" value="1"/>
</dbReference>
<evidence type="ECO:0000256" key="4">
    <source>
        <dbReference type="ARBA" id="ARBA00022694"/>
    </source>
</evidence>
<evidence type="ECO:0000256" key="6">
    <source>
        <dbReference type="ARBA" id="ARBA00022840"/>
    </source>
</evidence>
<dbReference type="EC" id="6.3.4.19" evidence="8"/>
<dbReference type="InterPro" id="IPR014729">
    <property type="entry name" value="Rossmann-like_a/b/a_fold"/>
</dbReference>
<evidence type="ECO:0000256" key="5">
    <source>
        <dbReference type="ARBA" id="ARBA00022741"/>
    </source>
</evidence>
<feature type="binding site" evidence="8">
    <location>
        <begin position="26"/>
        <end position="31"/>
    </location>
    <ligand>
        <name>ATP</name>
        <dbReference type="ChEBI" id="CHEBI:30616"/>
    </ligand>
</feature>
<dbReference type="EMBL" id="AQHV01000014">
    <property type="protein sequence ID" value="KKB53714.1"/>
    <property type="molecule type" value="Genomic_DNA"/>
</dbReference>
<comment type="function">
    <text evidence="8">Ligates lysine onto the cytidine present at position 34 of the AUA codon-specific tRNA(Ile) that contains the anticodon CAU, in an ATP-dependent manner. Cytidine is converted to lysidine, thus changing the amino acid specificity of the tRNA from methionine to isoleucine.</text>
</comment>
<proteinExistence type="inferred from homology"/>
<evidence type="ECO:0000259" key="9">
    <source>
        <dbReference type="SMART" id="SM00977"/>
    </source>
</evidence>
<evidence type="ECO:0000256" key="3">
    <source>
        <dbReference type="ARBA" id="ARBA00022598"/>
    </source>
</evidence>
<protein>
    <recommendedName>
        <fullName evidence="8">tRNA(Ile)-lysidine synthase</fullName>
        <ecNumber evidence="8">6.3.4.19</ecNumber>
    </recommendedName>
    <alternativeName>
        <fullName evidence="8">tRNA(Ile)-2-lysyl-cytidine synthase</fullName>
    </alternativeName>
    <alternativeName>
        <fullName evidence="8">tRNA(Ile)-lysidine synthetase</fullName>
    </alternativeName>
</protein>
<dbReference type="RefSeq" id="WP_046146810.1">
    <property type="nucleotide sequence ID" value="NZ_KQ033913.1"/>
</dbReference>
<dbReference type="PANTHER" id="PTHR43033">
    <property type="entry name" value="TRNA(ILE)-LYSIDINE SYNTHASE-RELATED"/>
    <property type="match status" value="1"/>
</dbReference>
<dbReference type="STRING" id="927665.HMPREF1535_03262"/>
<name>A0A0F5J7F6_9BACT</name>
<dbReference type="InterPro" id="IPR011063">
    <property type="entry name" value="TilS/TtcA_N"/>
</dbReference>
<evidence type="ECO:0000256" key="7">
    <source>
        <dbReference type="ARBA" id="ARBA00048539"/>
    </source>
</evidence>
<evidence type="ECO:0000256" key="1">
    <source>
        <dbReference type="ARBA" id="ARBA00004496"/>
    </source>
</evidence>
<feature type="domain" description="Lysidine-tRNA(Ile) synthetase C-terminal" evidence="9">
    <location>
        <begin position="365"/>
        <end position="437"/>
    </location>
</feature>
<dbReference type="AlphaFoldDB" id="A0A0F5J7F6"/>
<dbReference type="CDD" id="cd01992">
    <property type="entry name" value="TilS_N"/>
    <property type="match status" value="1"/>
</dbReference>
<dbReference type="SUPFAM" id="SSF52402">
    <property type="entry name" value="Adenine nucleotide alpha hydrolases-like"/>
    <property type="match status" value="1"/>
</dbReference>
<gene>
    <name evidence="8" type="primary">tilS</name>
    <name evidence="10" type="ORF">HMPREF1535_03262</name>
</gene>
<comment type="subcellular location">
    <subcellularLocation>
        <location evidence="1 8">Cytoplasm</location>
    </subcellularLocation>
</comment>
<comment type="caution">
    <text evidence="10">The sequence shown here is derived from an EMBL/GenBank/DDBJ whole genome shotgun (WGS) entry which is preliminary data.</text>
</comment>
<dbReference type="Pfam" id="PF01171">
    <property type="entry name" value="ATP_bind_3"/>
    <property type="match status" value="1"/>
</dbReference>
<dbReference type="NCBIfam" id="TIGR02433">
    <property type="entry name" value="lysidine_TilS_C"/>
    <property type="match status" value="1"/>
</dbReference>
<dbReference type="InterPro" id="IPR012795">
    <property type="entry name" value="tRNA_Ile_lys_synt_N"/>
</dbReference>
<dbReference type="HAMAP" id="MF_01161">
    <property type="entry name" value="tRNA_Ile_lys_synt"/>
    <property type="match status" value="1"/>
</dbReference>
<dbReference type="GO" id="GO:0006400">
    <property type="term" value="P:tRNA modification"/>
    <property type="evidence" value="ECO:0007669"/>
    <property type="project" value="UniProtKB-UniRule"/>
</dbReference>
<keyword evidence="3 8" id="KW-0436">Ligase</keyword>
<organism evidence="10 11">
    <name type="scientific">Parabacteroides goldsteinii DSM 19448 = WAL 12034</name>
    <dbReference type="NCBI Taxonomy" id="927665"/>
    <lineage>
        <taxon>Bacteria</taxon>
        <taxon>Pseudomonadati</taxon>
        <taxon>Bacteroidota</taxon>
        <taxon>Bacteroidia</taxon>
        <taxon>Bacteroidales</taxon>
        <taxon>Tannerellaceae</taxon>
        <taxon>Parabacteroides</taxon>
    </lineage>
</organism>
<accession>A0A0F5J7F6</accession>
<dbReference type="HOGENOM" id="CLU_018869_0_1_10"/>
<dbReference type="GO" id="GO:0032267">
    <property type="term" value="F:tRNA(Ile)-lysidine synthase activity"/>
    <property type="evidence" value="ECO:0007669"/>
    <property type="project" value="UniProtKB-EC"/>
</dbReference>
<sequence>MRNIVRTYIEKQQLLSGDGPVLVGLSGGADSVALLALLVQLDYPCVALHCNFHLRGDESVRDEQFAREMARTLDVPFYKIDFDTTAYGVEHHLSIEMAARELRYNWFEEMRLRLGAQAIAVAHHRDDSVETVLMNLVRGTGIRGVGGIRPKNGYVVRPLLAVSRSEILDWLAEQQLSYVTDSTNLSDAYTRNFIRLRVLPLLEELNPSVKAAIARTADHLAETEAIYLHVVEKARRELVKEDLRIPIARLMEYPSPATILYELLKPYGFIRQVADDVFRSLTGESGKMFYSTDYRLLKDREYLLLSPVKKEEEQEYTFTADDIVEEVWRGPVELSFFKSVITTDFCFRKDKRIAYFDYDKLSFPLTLRKWKEGDWFIPFGMKGRKKLSDYFSDHKFSRMDKEQTWLLCSGENILWIVGERSDNRFCIDKTTKSVLVVNFFSTKIIE</sequence>
<dbReference type="Proteomes" id="UP000033047">
    <property type="component" value="Unassembled WGS sequence"/>
</dbReference>
<evidence type="ECO:0000313" key="10">
    <source>
        <dbReference type="EMBL" id="KKB53714.1"/>
    </source>
</evidence>
<evidence type="ECO:0000256" key="2">
    <source>
        <dbReference type="ARBA" id="ARBA00022490"/>
    </source>
</evidence>
<keyword evidence="2 8" id="KW-0963">Cytoplasm</keyword>
<keyword evidence="4 8" id="KW-0819">tRNA processing</keyword>